<protein>
    <submittedName>
        <fullName evidence="2">Uncharacterized protein</fullName>
    </submittedName>
</protein>
<reference evidence="2" key="1">
    <citation type="journal article" date="2022" name="bioRxiv">
        <title>Sequencing and chromosome-scale assembly of the giantPleurodeles waltlgenome.</title>
        <authorList>
            <person name="Brown T."/>
            <person name="Elewa A."/>
            <person name="Iarovenko S."/>
            <person name="Subramanian E."/>
            <person name="Araus A.J."/>
            <person name="Petzold A."/>
            <person name="Susuki M."/>
            <person name="Suzuki K.-i.T."/>
            <person name="Hayashi T."/>
            <person name="Toyoda A."/>
            <person name="Oliveira C."/>
            <person name="Osipova E."/>
            <person name="Leigh N.D."/>
            <person name="Simon A."/>
            <person name="Yun M.H."/>
        </authorList>
    </citation>
    <scope>NUCLEOTIDE SEQUENCE</scope>
    <source>
        <strain evidence="2">20211129_DDA</strain>
        <tissue evidence="2">Liver</tissue>
    </source>
</reference>
<evidence type="ECO:0000313" key="2">
    <source>
        <dbReference type="EMBL" id="KAJ1134643.1"/>
    </source>
</evidence>
<name>A0AAV7Q7K3_PLEWA</name>
<feature type="region of interest" description="Disordered" evidence="1">
    <location>
        <begin position="1"/>
        <end position="38"/>
    </location>
</feature>
<accession>A0AAV7Q7K3</accession>
<dbReference type="Proteomes" id="UP001066276">
    <property type="component" value="Chromosome 6"/>
</dbReference>
<dbReference type="EMBL" id="JANPWB010000010">
    <property type="protein sequence ID" value="KAJ1134643.1"/>
    <property type="molecule type" value="Genomic_DNA"/>
</dbReference>
<proteinExistence type="predicted"/>
<feature type="compositionally biased region" description="Polar residues" evidence="1">
    <location>
        <begin position="26"/>
        <end position="35"/>
    </location>
</feature>
<sequence length="101" mass="10890">MRPVERSPDLGPAWPEERAEVRSKRQQPGSASSRVTGLLTDLTGSHWVSRHMGPNTSSGEIVVITNSVSPGHGKMKSQVDPVAGCRIRKNGTETELSLEEG</sequence>
<comment type="caution">
    <text evidence="2">The sequence shown here is derived from an EMBL/GenBank/DDBJ whole genome shotgun (WGS) entry which is preliminary data.</text>
</comment>
<evidence type="ECO:0000256" key="1">
    <source>
        <dbReference type="SAM" id="MobiDB-lite"/>
    </source>
</evidence>
<organism evidence="2 3">
    <name type="scientific">Pleurodeles waltl</name>
    <name type="common">Iberian ribbed newt</name>
    <dbReference type="NCBI Taxonomy" id="8319"/>
    <lineage>
        <taxon>Eukaryota</taxon>
        <taxon>Metazoa</taxon>
        <taxon>Chordata</taxon>
        <taxon>Craniata</taxon>
        <taxon>Vertebrata</taxon>
        <taxon>Euteleostomi</taxon>
        <taxon>Amphibia</taxon>
        <taxon>Batrachia</taxon>
        <taxon>Caudata</taxon>
        <taxon>Salamandroidea</taxon>
        <taxon>Salamandridae</taxon>
        <taxon>Pleurodelinae</taxon>
        <taxon>Pleurodeles</taxon>
    </lineage>
</organism>
<evidence type="ECO:0000313" key="3">
    <source>
        <dbReference type="Proteomes" id="UP001066276"/>
    </source>
</evidence>
<dbReference type="AlphaFoldDB" id="A0AAV7Q7K3"/>
<keyword evidence="3" id="KW-1185">Reference proteome</keyword>
<gene>
    <name evidence="2" type="ORF">NDU88_001094</name>
</gene>